<evidence type="ECO:0000313" key="1">
    <source>
        <dbReference type="EMBL" id="KAJ8679724.1"/>
    </source>
</evidence>
<dbReference type="Proteomes" id="UP001239111">
    <property type="component" value="Chromosome 2"/>
</dbReference>
<name>A0ACC2P8X1_9HYME</name>
<comment type="caution">
    <text evidence="1">The sequence shown here is derived from an EMBL/GenBank/DDBJ whole genome shotgun (WGS) entry which is preliminary data.</text>
</comment>
<accession>A0ACC2P8X1</accession>
<sequence length="174" mass="19625">MSQNPTAIQTEPATGTFKRPSPPSTVSQSSQEIITEEMEQTEEASNINKLPESNDGFISPRRKRTNKKRKHEDKSVTRLESEKELLKSKEALGKWDFTLDFPKFQIFMEEARNSKNVHELAANISCNASDLENIIDALYPCTTSSTLKAQFPRTKNKLNNQPVTDTENEADCSS</sequence>
<dbReference type="EMBL" id="CM056742">
    <property type="protein sequence ID" value="KAJ8679724.1"/>
    <property type="molecule type" value="Genomic_DNA"/>
</dbReference>
<reference evidence="1" key="1">
    <citation type="submission" date="2023-04" db="EMBL/GenBank/DDBJ databases">
        <title>A chromosome-level genome assembly of the parasitoid wasp Eretmocerus hayati.</title>
        <authorList>
            <person name="Zhong Y."/>
            <person name="Liu S."/>
            <person name="Liu Y."/>
        </authorList>
    </citation>
    <scope>NUCLEOTIDE SEQUENCE</scope>
    <source>
        <strain evidence="1">ZJU_SS_LIU_2023</strain>
    </source>
</reference>
<evidence type="ECO:0000313" key="2">
    <source>
        <dbReference type="Proteomes" id="UP001239111"/>
    </source>
</evidence>
<protein>
    <submittedName>
        <fullName evidence="1">Uncharacterized protein</fullName>
    </submittedName>
</protein>
<proteinExistence type="predicted"/>
<organism evidence="1 2">
    <name type="scientific">Eretmocerus hayati</name>
    <dbReference type="NCBI Taxonomy" id="131215"/>
    <lineage>
        <taxon>Eukaryota</taxon>
        <taxon>Metazoa</taxon>
        <taxon>Ecdysozoa</taxon>
        <taxon>Arthropoda</taxon>
        <taxon>Hexapoda</taxon>
        <taxon>Insecta</taxon>
        <taxon>Pterygota</taxon>
        <taxon>Neoptera</taxon>
        <taxon>Endopterygota</taxon>
        <taxon>Hymenoptera</taxon>
        <taxon>Apocrita</taxon>
        <taxon>Proctotrupomorpha</taxon>
        <taxon>Chalcidoidea</taxon>
        <taxon>Aphelinidae</taxon>
        <taxon>Aphelininae</taxon>
        <taxon>Eretmocerus</taxon>
    </lineage>
</organism>
<gene>
    <name evidence="1" type="ORF">QAD02_015511</name>
</gene>
<keyword evidence="2" id="KW-1185">Reference proteome</keyword>